<dbReference type="AlphaFoldDB" id="A0A369Q400"/>
<name>A0A369Q400_9SPHI</name>
<comment type="caution">
    <text evidence="1">The sequence shown here is derived from an EMBL/GenBank/DDBJ whole genome shotgun (WGS) entry which is preliminary data.</text>
</comment>
<dbReference type="Proteomes" id="UP000253961">
    <property type="component" value="Unassembled WGS sequence"/>
</dbReference>
<accession>A0A369Q400</accession>
<keyword evidence="2" id="KW-1185">Reference proteome</keyword>
<evidence type="ECO:0000313" key="2">
    <source>
        <dbReference type="Proteomes" id="UP000253961"/>
    </source>
</evidence>
<gene>
    <name evidence="1" type="ORF">DU508_03350</name>
</gene>
<organism evidence="1 2">
    <name type="scientific">Pedobacter chinensis</name>
    <dbReference type="NCBI Taxonomy" id="2282421"/>
    <lineage>
        <taxon>Bacteria</taxon>
        <taxon>Pseudomonadati</taxon>
        <taxon>Bacteroidota</taxon>
        <taxon>Sphingobacteriia</taxon>
        <taxon>Sphingobacteriales</taxon>
        <taxon>Sphingobacteriaceae</taxon>
        <taxon>Pedobacter</taxon>
    </lineage>
</organism>
<protein>
    <submittedName>
        <fullName evidence="1">Uncharacterized protein</fullName>
    </submittedName>
</protein>
<sequence>MDSVLQFPQLNFGLFIQWLRFGNFDLESEIKNLQPSTLFIFSISKVLLNENSYEETENGR</sequence>
<proteinExistence type="predicted"/>
<reference evidence="1 2" key="1">
    <citation type="submission" date="2018-07" db="EMBL/GenBank/DDBJ databases">
        <title>Pedobacter sp. nov., isolated from soil.</title>
        <authorList>
            <person name="Zhou L.Y."/>
            <person name="Du Z.J."/>
        </authorList>
    </citation>
    <scope>NUCLEOTIDE SEQUENCE [LARGE SCALE GENOMIC DNA]</scope>
    <source>
        <strain evidence="1 2">JDX94</strain>
    </source>
</reference>
<dbReference type="EMBL" id="QPKV01000002">
    <property type="protein sequence ID" value="RDC57997.1"/>
    <property type="molecule type" value="Genomic_DNA"/>
</dbReference>
<evidence type="ECO:0000313" key="1">
    <source>
        <dbReference type="EMBL" id="RDC57997.1"/>
    </source>
</evidence>